<reference evidence="1 2" key="1">
    <citation type="journal article" date="2023" name="Plant Biotechnol. J.">
        <title>Chromosome-level wild Hevea brasiliensis genome provides new tools for genomic-assisted breeding and valuable loci to elevate rubber yield.</title>
        <authorList>
            <person name="Cheng H."/>
            <person name="Song X."/>
            <person name="Hu Y."/>
            <person name="Wu T."/>
            <person name="Yang Q."/>
            <person name="An Z."/>
            <person name="Feng S."/>
            <person name="Deng Z."/>
            <person name="Wu W."/>
            <person name="Zeng X."/>
            <person name="Tu M."/>
            <person name="Wang X."/>
            <person name="Huang H."/>
        </authorList>
    </citation>
    <scope>NUCLEOTIDE SEQUENCE [LARGE SCALE GENOMIC DNA]</scope>
    <source>
        <strain evidence="1">MT/VB/25A 57/8</strain>
    </source>
</reference>
<organism evidence="1 2">
    <name type="scientific">Hevea brasiliensis</name>
    <name type="common">Para rubber tree</name>
    <name type="synonym">Siphonia brasiliensis</name>
    <dbReference type="NCBI Taxonomy" id="3981"/>
    <lineage>
        <taxon>Eukaryota</taxon>
        <taxon>Viridiplantae</taxon>
        <taxon>Streptophyta</taxon>
        <taxon>Embryophyta</taxon>
        <taxon>Tracheophyta</taxon>
        <taxon>Spermatophyta</taxon>
        <taxon>Magnoliopsida</taxon>
        <taxon>eudicotyledons</taxon>
        <taxon>Gunneridae</taxon>
        <taxon>Pentapetalae</taxon>
        <taxon>rosids</taxon>
        <taxon>fabids</taxon>
        <taxon>Malpighiales</taxon>
        <taxon>Euphorbiaceae</taxon>
        <taxon>Crotonoideae</taxon>
        <taxon>Micrandreae</taxon>
        <taxon>Hevea</taxon>
    </lineage>
</organism>
<name>A0ABQ9KEA1_HEVBR</name>
<gene>
    <name evidence="1" type="ORF">P3X46_032263</name>
</gene>
<dbReference type="PANTHER" id="PTHR34222:SF33">
    <property type="entry name" value="RETROTRANSPOSON GAG DOMAIN-CONTAINING PROTEIN"/>
    <property type="match status" value="1"/>
</dbReference>
<keyword evidence="2" id="KW-1185">Reference proteome</keyword>
<sequence length="186" mass="21013">MDIVNTQQKDQTVAVYYTRLKGLWDEQNSYSSVPICTSGAAKELTNEKEKENVHQFLMGLNEKYSIVRSQILNTEPLPSLAPMKGSTAIAKGAAFITKNSSRDAGPRNQNMTKDTSKLFCEHCKHSRHTKETCFELHGYLEWWGDRNKKSQGKMANNTRITESTDVSPIAGLSKDQAYHEDVDWHG</sequence>
<accession>A0ABQ9KEA1</accession>
<protein>
    <recommendedName>
        <fullName evidence="3">Retrotransposon gag domain-containing protein</fullName>
    </recommendedName>
</protein>
<evidence type="ECO:0008006" key="3">
    <source>
        <dbReference type="Google" id="ProtNLM"/>
    </source>
</evidence>
<dbReference type="EMBL" id="JARPOI010000018">
    <property type="protein sequence ID" value="KAJ9135039.1"/>
    <property type="molecule type" value="Genomic_DNA"/>
</dbReference>
<dbReference type="Proteomes" id="UP001174677">
    <property type="component" value="Chromosome 18"/>
</dbReference>
<evidence type="ECO:0000313" key="1">
    <source>
        <dbReference type="EMBL" id="KAJ9135039.1"/>
    </source>
</evidence>
<proteinExistence type="predicted"/>
<dbReference type="PANTHER" id="PTHR34222">
    <property type="entry name" value="GAG_PRE-INTEGRS DOMAIN-CONTAINING PROTEIN"/>
    <property type="match status" value="1"/>
</dbReference>
<comment type="caution">
    <text evidence="1">The sequence shown here is derived from an EMBL/GenBank/DDBJ whole genome shotgun (WGS) entry which is preliminary data.</text>
</comment>
<evidence type="ECO:0000313" key="2">
    <source>
        <dbReference type="Proteomes" id="UP001174677"/>
    </source>
</evidence>